<dbReference type="GO" id="GO:0032259">
    <property type="term" value="P:methylation"/>
    <property type="evidence" value="ECO:0007669"/>
    <property type="project" value="UniProtKB-KW"/>
</dbReference>
<dbReference type="PANTHER" id="PTHR22884">
    <property type="entry name" value="SET DOMAIN PROTEINS"/>
    <property type="match status" value="1"/>
</dbReference>
<feature type="compositionally biased region" description="Pro residues" evidence="16">
    <location>
        <begin position="805"/>
        <end position="817"/>
    </location>
</feature>
<protein>
    <recommendedName>
        <fullName evidence="5">Histone-lysine N-methyltransferase, H3 lysine-36 specific</fullName>
        <ecNumber evidence="4">2.1.1.359</ecNumber>
    </recommendedName>
    <alternativeName>
        <fullName evidence="14">SET domain-containing protein 2</fullName>
    </alternativeName>
</protein>
<evidence type="ECO:0000259" key="19">
    <source>
        <dbReference type="PROSITE" id="PS50868"/>
    </source>
</evidence>
<dbReference type="Proteomes" id="UP001153618">
    <property type="component" value="Unassembled WGS sequence"/>
</dbReference>
<feature type="region of interest" description="Disordered" evidence="16">
    <location>
        <begin position="616"/>
        <end position="642"/>
    </location>
</feature>
<evidence type="ECO:0000259" key="17">
    <source>
        <dbReference type="PROSITE" id="PS50020"/>
    </source>
</evidence>
<evidence type="ECO:0000256" key="11">
    <source>
        <dbReference type="ARBA" id="ARBA00023015"/>
    </source>
</evidence>
<dbReference type="Gene3D" id="2.20.70.10">
    <property type="match status" value="1"/>
</dbReference>
<dbReference type="InterPro" id="IPR003616">
    <property type="entry name" value="Post-SET_dom"/>
</dbReference>
<evidence type="ECO:0000256" key="15">
    <source>
        <dbReference type="ARBA" id="ARBA00047545"/>
    </source>
</evidence>
<feature type="compositionally biased region" description="Basic and acidic residues" evidence="16">
    <location>
        <begin position="51"/>
        <end position="64"/>
    </location>
</feature>
<keyword evidence="12" id="KW-0804">Transcription</keyword>
<dbReference type="InterPro" id="IPR036020">
    <property type="entry name" value="WW_dom_sf"/>
</dbReference>
<keyword evidence="8" id="KW-0489">Methyltransferase</keyword>
<feature type="compositionally biased region" description="Polar residues" evidence="16">
    <location>
        <begin position="706"/>
        <end position="716"/>
    </location>
</feature>
<dbReference type="GO" id="GO:0140955">
    <property type="term" value="F:histone H3K36 trimethyltransferase activity"/>
    <property type="evidence" value="ECO:0007669"/>
    <property type="project" value="UniProtKB-EC"/>
</dbReference>
<dbReference type="FunFam" id="1.10.1740.100:FF:000002">
    <property type="entry name" value="Histone-lysine N-methyltransferase"/>
    <property type="match status" value="1"/>
</dbReference>
<dbReference type="InterPro" id="IPR035441">
    <property type="entry name" value="TFIIS/LEDGF_dom_sf"/>
</dbReference>
<dbReference type="EC" id="2.1.1.359" evidence="4"/>
<evidence type="ECO:0000313" key="22">
    <source>
        <dbReference type="Proteomes" id="UP001153618"/>
    </source>
</evidence>
<dbReference type="SUPFAM" id="SSF47676">
    <property type="entry name" value="Conserved domain common to transcription factors TFIIS, elongin A, CRSP70"/>
    <property type="match status" value="1"/>
</dbReference>
<evidence type="ECO:0000256" key="14">
    <source>
        <dbReference type="ARBA" id="ARBA00030091"/>
    </source>
</evidence>
<accession>A0A9W4MXA9</accession>
<evidence type="ECO:0000256" key="13">
    <source>
        <dbReference type="ARBA" id="ARBA00023242"/>
    </source>
</evidence>
<evidence type="ECO:0000256" key="12">
    <source>
        <dbReference type="ARBA" id="ARBA00023163"/>
    </source>
</evidence>
<feature type="domain" description="Post-SET" evidence="19">
    <location>
        <begin position="291"/>
        <end position="307"/>
    </location>
</feature>
<dbReference type="InterPro" id="IPR044437">
    <property type="entry name" value="SETD2/Set2_SET"/>
</dbReference>
<evidence type="ECO:0000256" key="10">
    <source>
        <dbReference type="ARBA" id="ARBA00022691"/>
    </source>
</evidence>
<feature type="compositionally biased region" description="Polar residues" evidence="16">
    <location>
        <begin position="828"/>
        <end position="854"/>
    </location>
</feature>
<evidence type="ECO:0000256" key="7">
    <source>
        <dbReference type="ARBA" id="ARBA00022491"/>
    </source>
</evidence>
<feature type="region of interest" description="Disordered" evidence="16">
    <location>
        <begin position="730"/>
        <end position="854"/>
    </location>
</feature>
<dbReference type="SMART" id="SM00508">
    <property type="entry name" value="PostSET"/>
    <property type="match status" value="1"/>
</dbReference>
<feature type="compositionally biased region" description="Acidic residues" evidence="16">
    <location>
        <begin position="751"/>
        <end position="775"/>
    </location>
</feature>
<feature type="region of interest" description="Disordered" evidence="16">
    <location>
        <begin position="500"/>
        <end position="561"/>
    </location>
</feature>
<dbReference type="InterPro" id="IPR001202">
    <property type="entry name" value="WW_dom"/>
</dbReference>
<dbReference type="Pfam" id="PF00856">
    <property type="entry name" value="SET"/>
    <property type="match status" value="1"/>
</dbReference>
<feature type="domain" description="SET" evidence="18">
    <location>
        <begin position="167"/>
        <end position="284"/>
    </location>
</feature>
<dbReference type="InterPro" id="IPR050777">
    <property type="entry name" value="SET2_Histone-Lys_MeTrsfase"/>
</dbReference>
<evidence type="ECO:0000256" key="16">
    <source>
        <dbReference type="SAM" id="MobiDB-lite"/>
    </source>
</evidence>
<dbReference type="GO" id="GO:0005634">
    <property type="term" value="C:nucleus"/>
    <property type="evidence" value="ECO:0007669"/>
    <property type="project" value="UniProtKB-SubCell"/>
</dbReference>
<dbReference type="SUPFAM" id="SSF82199">
    <property type="entry name" value="SET domain"/>
    <property type="match status" value="1"/>
</dbReference>
<evidence type="ECO:0000256" key="4">
    <source>
        <dbReference type="ARBA" id="ARBA00012178"/>
    </source>
</evidence>
<dbReference type="PROSITE" id="PS50868">
    <property type="entry name" value="POST_SET"/>
    <property type="match status" value="1"/>
</dbReference>
<name>A0A9W4MXA9_PENOL</name>
<feature type="domain" description="WW" evidence="17">
    <location>
        <begin position="551"/>
        <end position="582"/>
    </location>
</feature>
<feature type="compositionally biased region" description="Low complexity" evidence="16">
    <location>
        <begin position="580"/>
        <end position="591"/>
    </location>
</feature>
<feature type="domain" description="AWS" evidence="20">
    <location>
        <begin position="110"/>
        <end position="165"/>
    </location>
</feature>
<dbReference type="InterPro" id="IPR038190">
    <property type="entry name" value="SRI_sf"/>
</dbReference>
<dbReference type="PROSITE" id="PS50280">
    <property type="entry name" value="SET"/>
    <property type="match status" value="1"/>
</dbReference>
<keyword evidence="13" id="KW-0539">Nucleus</keyword>
<feature type="region of interest" description="Disordered" evidence="16">
    <location>
        <begin position="697"/>
        <end position="716"/>
    </location>
</feature>
<dbReference type="GO" id="GO:0006355">
    <property type="term" value="P:regulation of DNA-templated transcription"/>
    <property type="evidence" value="ECO:0007669"/>
    <property type="project" value="InterPro"/>
</dbReference>
<sequence length="854" mass="95947">MSHGHADSKLKMEPSSLNGTLKNDDSRPSSRTSRSPLPKKEESSPTPEPGAMKEEPEIKHERPKLSRSSSSVSRPPPLYTHLPDSTQDALATFEQIPSCVYANKYMGFTELAMECDCAEEWDSNLGQNLACGEDSDCINRATKIECAGDCGCGADCRNQRFQKSQFASVAVIKTEKKGFGLRAETNLNEGDLIYEYVGEVVAEQQFRKRMRQYDDEGIKHFYFMSLSTGEFVDATKRGNLGRFCNHSCNPNCFVDKWVVGEKMRMGIFAERSIQAGEELVFNYNVDRYGADPQPCYCGEPMCTGFIGGRTQTERATKLSNATMEALGMDDEEDGWDTVVAKRPKKKKMGEDDDEYVESAQPKTLDEDSVTKVMAALVQCQEKWIAVKLLGRIQRCEDERVRNRVVRMHGYQILNSQLAQWKEDQNVVLQIMNILDGFPRLTRNKIQDSKIEANIQPLTTCEDDRVAKKAVALLASWAGLEVAYRIPRMKRGKDAKQAINQFERRETGGQQRQRSLTRSPSPVYDAPRGPSQQRRDRGPQRGPRQQNRRGPRPLPEGWYAADSDGRTYYYSRSGKTTWERPTAPDTPAASTPGQPSKNQQNLALQSIIDGIMNAQEDTPSEHKTDTPATPQPADLPEKKSKEVEKWRKLPLEKQKKIYENTLFPHIKGVVDQYKHKIPKDDLKRFAKETAKKLVESDYKKNRVTDPTKVSSKHQQTVKSYCKSFFDKAASKYETREKRKSMKSEDATPVPDVDADVDGDAQILDDEVALPSPDDEEASLKRKREGTLNVDGANDGDISPSKRQKSTPPPPPPPPPPAESPDGDGDTKMGENNTSPKDTDVNMETTTQNPQTSTEE</sequence>
<dbReference type="OrthoDB" id="422362at2759"/>
<gene>
    <name evidence="21" type="ORF">POLS_LOCUS7817</name>
</gene>
<dbReference type="PROSITE" id="PS51568">
    <property type="entry name" value="SAM_MT43_SET2_1"/>
    <property type="match status" value="1"/>
</dbReference>
<feature type="compositionally biased region" description="Basic and acidic residues" evidence="16">
    <location>
        <begin position="1"/>
        <end position="12"/>
    </location>
</feature>
<dbReference type="SMART" id="SM00570">
    <property type="entry name" value="AWS"/>
    <property type="match status" value="1"/>
</dbReference>
<dbReference type="Pfam" id="PF08236">
    <property type="entry name" value="SRI"/>
    <property type="match status" value="1"/>
</dbReference>
<evidence type="ECO:0000259" key="18">
    <source>
        <dbReference type="PROSITE" id="PS50280"/>
    </source>
</evidence>
<comment type="caution">
    <text evidence="21">The sequence shown here is derived from an EMBL/GenBank/DDBJ whole genome shotgun (WGS) entry which is preliminary data.</text>
</comment>
<evidence type="ECO:0000313" key="21">
    <source>
        <dbReference type="EMBL" id="CAG8211016.1"/>
    </source>
</evidence>
<organism evidence="21 22">
    <name type="scientific">Penicillium olsonii</name>
    <dbReference type="NCBI Taxonomy" id="99116"/>
    <lineage>
        <taxon>Eukaryota</taxon>
        <taxon>Fungi</taxon>
        <taxon>Dikarya</taxon>
        <taxon>Ascomycota</taxon>
        <taxon>Pezizomycotina</taxon>
        <taxon>Eurotiomycetes</taxon>
        <taxon>Eurotiomycetidae</taxon>
        <taxon>Eurotiales</taxon>
        <taxon>Aspergillaceae</taxon>
        <taxon>Penicillium</taxon>
    </lineage>
</organism>
<dbReference type="EMBL" id="CAJVOS010000049">
    <property type="protein sequence ID" value="CAG8211016.1"/>
    <property type="molecule type" value="Genomic_DNA"/>
</dbReference>
<dbReference type="SUPFAM" id="SSF51045">
    <property type="entry name" value="WW domain"/>
    <property type="match status" value="1"/>
</dbReference>
<dbReference type="InterPro" id="IPR025788">
    <property type="entry name" value="Set2_fungi"/>
</dbReference>
<evidence type="ECO:0000256" key="2">
    <source>
        <dbReference type="ARBA" id="ARBA00004123"/>
    </source>
</evidence>
<dbReference type="SMART" id="SM00317">
    <property type="entry name" value="SET"/>
    <property type="match status" value="1"/>
</dbReference>
<dbReference type="Gene3D" id="1.10.1740.100">
    <property type="entry name" value="Set2, Rpb1 interacting domain"/>
    <property type="match status" value="1"/>
</dbReference>
<proteinExistence type="predicted"/>
<dbReference type="Gene3D" id="2.170.270.10">
    <property type="entry name" value="SET domain"/>
    <property type="match status" value="1"/>
</dbReference>
<evidence type="ECO:0000256" key="8">
    <source>
        <dbReference type="ARBA" id="ARBA00022603"/>
    </source>
</evidence>
<feature type="region of interest" description="Disordered" evidence="16">
    <location>
        <begin position="1"/>
        <end position="83"/>
    </location>
</feature>
<comment type="subcellular location">
    <subcellularLocation>
        <location evidence="3">Chromosome</location>
    </subcellularLocation>
    <subcellularLocation>
        <location evidence="2">Nucleus</location>
    </subcellularLocation>
</comment>
<evidence type="ECO:0000259" key="20">
    <source>
        <dbReference type="PROSITE" id="PS51215"/>
    </source>
</evidence>
<evidence type="ECO:0000256" key="1">
    <source>
        <dbReference type="ARBA" id="ARBA00003901"/>
    </source>
</evidence>
<keyword evidence="11" id="KW-0805">Transcription regulation</keyword>
<keyword evidence="7" id="KW-0678">Repressor</keyword>
<dbReference type="InterPro" id="IPR013257">
    <property type="entry name" value="SRI"/>
</dbReference>
<dbReference type="PROSITE" id="PS51215">
    <property type="entry name" value="AWS"/>
    <property type="match status" value="1"/>
</dbReference>
<evidence type="ECO:0000256" key="5">
    <source>
        <dbReference type="ARBA" id="ARBA00018028"/>
    </source>
</evidence>
<comment type="catalytic activity">
    <reaction evidence="15">
        <text>L-lysyl(36)-[histone H3] + 3 S-adenosyl-L-methionine = N(6),N(6),N(6)-trimethyl-L-lysyl(36)-[histone H3] + 3 S-adenosyl-L-homocysteine + 3 H(+)</text>
        <dbReference type="Rhea" id="RHEA:60324"/>
        <dbReference type="Rhea" id="RHEA-COMP:9785"/>
        <dbReference type="Rhea" id="RHEA-COMP:15536"/>
        <dbReference type="ChEBI" id="CHEBI:15378"/>
        <dbReference type="ChEBI" id="CHEBI:29969"/>
        <dbReference type="ChEBI" id="CHEBI:57856"/>
        <dbReference type="ChEBI" id="CHEBI:59789"/>
        <dbReference type="ChEBI" id="CHEBI:61961"/>
        <dbReference type="EC" id="2.1.1.359"/>
    </reaction>
</comment>
<dbReference type="GO" id="GO:0005694">
    <property type="term" value="C:chromosome"/>
    <property type="evidence" value="ECO:0007669"/>
    <property type="project" value="UniProtKB-SubCell"/>
</dbReference>
<comment type="function">
    <text evidence="1">Histone methyltransferase that trimethylates histone H3 'Lys-36' forming H3K36me3. Involved in transcription elongation as well as in transcription repression.</text>
</comment>
<dbReference type="AlphaFoldDB" id="A0A9W4MXA9"/>
<dbReference type="InterPro" id="IPR046341">
    <property type="entry name" value="SET_dom_sf"/>
</dbReference>
<keyword evidence="9" id="KW-0808">Transferase</keyword>
<dbReference type="FunFam" id="2.170.270.10:FF:000033">
    <property type="entry name" value="Histone-lysine N-methyltransferase"/>
    <property type="match status" value="1"/>
</dbReference>
<dbReference type="Pfam" id="PF17907">
    <property type="entry name" value="AWS"/>
    <property type="match status" value="1"/>
</dbReference>
<keyword evidence="22" id="KW-1185">Reference proteome</keyword>
<feature type="compositionally biased region" description="Basic and acidic residues" evidence="16">
    <location>
        <begin position="730"/>
        <end position="744"/>
    </location>
</feature>
<reference evidence="21" key="1">
    <citation type="submission" date="2021-07" db="EMBL/GenBank/DDBJ databases">
        <authorList>
            <person name="Branca A.L. A."/>
        </authorList>
    </citation>
    <scope>NUCLEOTIDE SEQUENCE</scope>
</reference>
<keyword evidence="10" id="KW-0949">S-adenosyl-L-methionine</keyword>
<evidence type="ECO:0000256" key="6">
    <source>
        <dbReference type="ARBA" id="ARBA00022454"/>
    </source>
</evidence>
<feature type="region of interest" description="Disordered" evidence="16">
    <location>
        <begin position="573"/>
        <end position="598"/>
    </location>
</feature>
<dbReference type="InterPro" id="IPR006560">
    <property type="entry name" value="AWS_dom"/>
</dbReference>
<keyword evidence="6" id="KW-0158">Chromosome</keyword>
<dbReference type="CDD" id="cd00201">
    <property type="entry name" value="WW"/>
    <property type="match status" value="1"/>
</dbReference>
<evidence type="ECO:0000256" key="9">
    <source>
        <dbReference type="ARBA" id="ARBA00022679"/>
    </source>
</evidence>
<dbReference type="SMART" id="SM00456">
    <property type="entry name" value="WW"/>
    <property type="match status" value="1"/>
</dbReference>
<dbReference type="PROSITE" id="PS50020">
    <property type="entry name" value="WW_DOMAIN_2"/>
    <property type="match status" value="1"/>
</dbReference>
<evidence type="ECO:0000256" key="3">
    <source>
        <dbReference type="ARBA" id="ARBA00004286"/>
    </source>
</evidence>
<dbReference type="CDD" id="cd19172">
    <property type="entry name" value="SET_SETD2"/>
    <property type="match status" value="1"/>
</dbReference>
<dbReference type="InterPro" id="IPR001214">
    <property type="entry name" value="SET_dom"/>
</dbReference>
<dbReference type="PROSITE" id="PS01159">
    <property type="entry name" value="WW_DOMAIN_1"/>
    <property type="match status" value="1"/>
</dbReference>